<dbReference type="Pfam" id="PF00135">
    <property type="entry name" value="COesterase"/>
    <property type="match status" value="1"/>
</dbReference>
<dbReference type="Gene3D" id="3.40.50.1820">
    <property type="entry name" value="alpha/beta hydrolase"/>
    <property type="match status" value="1"/>
</dbReference>
<dbReference type="EMBL" id="KZ851900">
    <property type="protein sequence ID" value="RDH24938.1"/>
    <property type="molecule type" value="Genomic_DNA"/>
</dbReference>
<dbReference type="PANTHER" id="PTHR43142">
    <property type="entry name" value="CARBOXYLIC ESTER HYDROLASE"/>
    <property type="match status" value="1"/>
</dbReference>
<evidence type="ECO:0000256" key="2">
    <source>
        <dbReference type="ARBA" id="ARBA00022801"/>
    </source>
</evidence>
<dbReference type="PROSITE" id="PS00122">
    <property type="entry name" value="CARBOXYLESTERASE_B_1"/>
    <property type="match status" value="1"/>
</dbReference>
<keyword evidence="2 3" id="KW-0378">Hydrolase</keyword>
<accession>A0A370CAW0</accession>
<proteinExistence type="inferred from homology"/>
<dbReference type="InterPro" id="IPR029058">
    <property type="entry name" value="AB_hydrolase_fold"/>
</dbReference>
<dbReference type="EC" id="3.1.1.-" evidence="3"/>
<dbReference type="InterPro" id="IPR002018">
    <property type="entry name" value="CarbesteraseB"/>
</dbReference>
<comment type="similarity">
    <text evidence="1 3">Belongs to the type-B carboxylesterase/lipase family.</text>
</comment>
<dbReference type="AlphaFoldDB" id="A0A370CAW0"/>
<evidence type="ECO:0000256" key="3">
    <source>
        <dbReference type="RuleBase" id="RU361235"/>
    </source>
</evidence>
<protein>
    <recommendedName>
        <fullName evidence="3">Carboxylic ester hydrolase</fullName>
        <ecNumber evidence="3">3.1.1.-</ecNumber>
    </recommendedName>
</protein>
<reference evidence="5 6" key="1">
    <citation type="submission" date="2018-07" db="EMBL/GenBank/DDBJ databases">
        <title>Section-level genome sequencing of Aspergillus section Nigri to investigate inter- and intra-species variation.</title>
        <authorList>
            <consortium name="DOE Joint Genome Institute"/>
            <person name="Vesth T.C."/>
            <person name="Nybo J.L."/>
            <person name="Theobald S."/>
            <person name="Frisvad J.C."/>
            <person name="Larsen T.O."/>
            <person name="Nielsen K.F."/>
            <person name="Hoof J.B."/>
            <person name="Brandl J."/>
            <person name="Salamov A."/>
            <person name="Riley R."/>
            <person name="Gladden J.M."/>
            <person name="Phatale P."/>
            <person name="Nielsen M.T."/>
            <person name="Lyhne E.K."/>
            <person name="Kogle M.E."/>
            <person name="Strasser K."/>
            <person name="McDonnell E."/>
            <person name="Barry K."/>
            <person name="Clum A."/>
            <person name="Chen C."/>
            <person name="Nolan M."/>
            <person name="Sandor L."/>
            <person name="Kuo A."/>
            <person name="Lipzen A."/>
            <person name="Hainaut M."/>
            <person name="Drula E."/>
            <person name="Tsang A."/>
            <person name="Magnuson J.K."/>
            <person name="Henrissat B."/>
            <person name="Wiebenga A."/>
            <person name="Simmons B.A."/>
            <person name="Makela M.R."/>
            <person name="De vries R.P."/>
            <person name="Grigoriev I.V."/>
            <person name="Mortensen U.H."/>
            <person name="Baker S.E."/>
            <person name="Andersen M.R."/>
        </authorList>
    </citation>
    <scope>NUCLEOTIDE SEQUENCE [LARGE SCALE GENOMIC DNA]</scope>
    <source>
        <strain evidence="5 6">ATCC 13496</strain>
    </source>
</reference>
<evidence type="ECO:0000256" key="1">
    <source>
        <dbReference type="ARBA" id="ARBA00005964"/>
    </source>
</evidence>
<organism evidence="5 6">
    <name type="scientific">Aspergillus niger ATCC 13496</name>
    <dbReference type="NCBI Taxonomy" id="1353008"/>
    <lineage>
        <taxon>Eukaryota</taxon>
        <taxon>Fungi</taxon>
        <taxon>Dikarya</taxon>
        <taxon>Ascomycota</taxon>
        <taxon>Pezizomycotina</taxon>
        <taxon>Eurotiomycetes</taxon>
        <taxon>Eurotiomycetidae</taxon>
        <taxon>Eurotiales</taxon>
        <taxon>Aspergillaceae</taxon>
        <taxon>Aspergillus</taxon>
        <taxon>Aspergillus subgen. Circumdati</taxon>
    </lineage>
</organism>
<dbReference type="GO" id="GO:0016787">
    <property type="term" value="F:hydrolase activity"/>
    <property type="evidence" value="ECO:0007669"/>
    <property type="project" value="UniProtKB-KW"/>
</dbReference>
<dbReference type="PANTHER" id="PTHR43142:SF8">
    <property type="entry name" value="CARBOXYLIC ESTER HYDROLASE"/>
    <property type="match status" value="1"/>
</dbReference>
<evidence type="ECO:0000313" key="6">
    <source>
        <dbReference type="Proteomes" id="UP000253845"/>
    </source>
</evidence>
<dbReference type="Proteomes" id="UP000253845">
    <property type="component" value="Unassembled WGS sequence"/>
</dbReference>
<dbReference type="SUPFAM" id="SSF53474">
    <property type="entry name" value="alpha/beta-Hydrolases"/>
    <property type="match status" value="1"/>
</dbReference>
<name>A0A370CAW0_ASPNG</name>
<sequence length="539" mass="60543">MGNHISYERTPHDIDLGNLGRIRGLQFDNKARRYARIPYALPPTGAYRWRKPRPLPLDYSYSGPDGIPLDATMFGPVCPQASFSSSAEKASSPDVYSEDCLLLNIWTPVTMPPPGKRWPVVLWLHGGWFAMGDPLQEPGMDATELISTAGLQAIVVGIGYRLNIFGFLAGETLLAANEDGDAGAGNFGLWDQRIALEWVHAHIHRFGGDPDNITLGGRSAGAYGVHAQLLYHCQHDANERRLFRRIYMYSNAIPGQPKTLAEAQPQFDEVCRYFKLDPTLSPQEKLEQLRQVDAADLLAAMGFLQHHTFRPVTDGDFIQPGFNAYHRSGELAARFHARDLRLLIGEVLNEETLYATYNSPEASLVSLRNQLANYYAPRIVDRVLAHYSLPAADSPVAAWKALFGTIVADGQVRAPSRYLIHCLATHGVPLTRIWRYQIAYRLSFITETVAPLSFCVAHAMDKPFWNYSIMHDPTAAERELMNEWIKILVSFVHDENTYEFGTQSLDEFKVATPQGMVQVKRDPRWQELVKLGEVFSDDV</sequence>
<gene>
    <name evidence="5" type="ORF">M747DRAFT_352208</name>
</gene>
<evidence type="ECO:0000259" key="4">
    <source>
        <dbReference type="Pfam" id="PF00135"/>
    </source>
</evidence>
<dbReference type="InterPro" id="IPR019826">
    <property type="entry name" value="Carboxylesterase_B_AS"/>
</dbReference>
<dbReference type="VEuPathDB" id="FungiDB:M747DRAFT_352208"/>
<evidence type="ECO:0000313" key="5">
    <source>
        <dbReference type="EMBL" id="RDH24938.1"/>
    </source>
</evidence>
<feature type="domain" description="Carboxylesterase type B" evidence="4">
    <location>
        <begin position="19"/>
        <end position="523"/>
    </location>
</feature>